<dbReference type="Pfam" id="PF00126">
    <property type="entry name" value="HTH_1"/>
    <property type="match status" value="1"/>
</dbReference>
<evidence type="ECO:0000313" key="7">
    <source>
        <dbReference type="Proteomes" id="UP000295611"/>
    </source>
</evidence>
<sequence length="302" mass="33264">MSTTDRLSGVAAFVHAAEAGNFSAAAERMHLSRSAVAKSVARLEERLGTRLFHRTTRSQSLTEDGLTFYQRCARVLAELEQAEEELAKGRDEAVGKVRITMPVQLGRSCIAPALFALAQRQPGLQLEMSFTDRCVDLIEEGFDLAVRSGPLPDSSSLKMRKLGEQELVLCAAPAYLARRGTPRTLSDLAAHDGIFYGRADRIGEWRFLVNAREEVSAVQARFCMDDLDVMLTAVKEGLGIARLPTWLLGDALQSGYIKQILHGHQVAAYPVHIVWPTARQLSRKLRVVIDELAAVVPSSLRL</sequence>
<keyword evidence="4" id="KW-0804">Transcription</keyword>
<dbReference type="InterPro" id="IPR000847">
    <property type="entry name" value="LysR_HTH_N"/>
</dbReference>
<gene>
    <name evidence="6" type="ORF">DFP86_1232</name>
</gene>
<dbReference type="InterPro" id="IPR036388">
    <property type="entry name" value="WH-like_DNA-bd_sf"/>
</dbReference>
<dbReference type="Gene3D" id="1.10.10.10">
    <property type="entry name" value="Winged helix-like DNA-binding domain superfamily/Winged helix DNA-binding domain"/>
    <property type="match status" value="1"/>
</dbReference>
<dbReference type="GO" id="GO:0006351">
    <property type="term" value="P:DNA-templated transcription"/>
    <property type="evidence" value="ECO:0007669"/>
    <property type="project" value="TreeGrafter"/>
</dbReference>
<evidence type="ECO:0000313" key="6">
    <source>
        <dbReference type="EMBL" id="TDR70538.1"/>
    </source>
</evidence>
<dbReference type="PANTHER" id="PTHR30537">
    <property type="entry name" value="HTH-TYPE TRANSCRIPTIONAL REGULATOR"/>
    <property type="match status" value="1"/>
</dbReference>
<accession>A0A4V3DU25</accession>
<reference evidence="6 7" key="1">
    <citation type="submission" date="2019-03" db="EMBL/GenBank/DDBJ databases">
        <title>Genomic Encyclopedia of Type Strains, Phase III (KMG-III): the genomes of soil and plant-associated and newly described type strains.</title>
        <authorList>
            <person name="Whitman W."/>
        </authorList>
    </citation>
    <scope>NUCLEOTIDE SEQUENCE [LARGE SCALE GENOMIC DNA]</scope>
    <source>
        <strain evidence="6 7">CECT 8976</strain>
    </source>
</reference>
<dbReference type="PANTHER" id="PTHR30537:SF5">
    <property type="entry name" value="HTH-TYPE TRANSCRIPTIONAL ACTIVATOR TTDR-RELATED"/>
    <property type="match status" value="1"/>
</dbReference>
<dbReference type="SUPFAM" id="SSF53850">
    <property type="entry name" value="Periplasmic binding protein-like II"/>
    <property type="match status" value="1"/>
</dbReference>
<evidence type="ECO:0000256" key="4">
    <source>
        <dbReference type="ARBA" id="ARBA00023163"/>
    </source>
</evidence>
<feature type="domain" description="HTH lysR-type" evidence="5">
    <location>
        <begin position="5"/>
        <end position="62"/>
    </location>
</feature>
<dbReference type="PRINTS" id="PR00039">
    <property type="entry name" value="HTHLYSR"/>
</dbReference>
<dbReference type="InterPro" id="IPR005119">
    <property type="entry name" value="LysR_subst-bd"/>
</dbReference>
<dbReference type="OrthoDB" id="9178040at2"/>
<comment type="similarity">
    <text evidence="1">Belongs to the LysR transcriptional regulatory family.</text>
</comment>
<evidence type="ECO:0000256" key="2">
    <source>
        <dbReference type="ARBA" id="ARBA00023015"/>
    </source>
</evidence>
<dbReference type="GO" id="GO:0003700">
    <property type="term" value="F:DNA-binding transcription factor activity"/>
    <property type="evidence" value="ECO:0007669"/>
    <property type="project" value="InterPro"/>
</dbReference>
<keyword evidence="3" id="KW-0238">DNA-binding</keyword>
<evidence type="ECO:0000259" key="5">
    <source>
        <dbReference type="PROSITE" id="PS50931"/>
    </source>
</evidence>
<proteinExistence type="inferred from homology"/>
<name>A0A4V3DU25_9NEIS</name>
<dbReference type="AlphaFoldDB" id="A0A4V3DU25"/>
<keyword evidence="7" id="KW-1185">Reference proteome</keyword>
<protein>
    <submittedName>
        <fullName evidence="6">LysR family transcriptional regulator</fullName>
    </submittedName>
</protein>
<dbReference type="PROSITE" id="PS50931">
    <property type="entry name" value="HTH_LYSR"/>
    <property type="match status" value="1"/>
</dbReference>
<dbReference type="FunFam" id="1.10.10.10:FF:000001">
    <property type="entry name" value="LysR family transcriptional regulator"/>
    <property type="match status" value="1"/>
</dbReference>
<dbReference type="Proteomes" id="UP000295611">
    <property type="component" value="Unassembled WGS sequence"/>
</dbReference>
<dbReference type="Gene3D" id="3.40.190.290">
    <property type="match status" value="1"/>
</dbReference>
<dbReference type="EMBL" id="SNZP01000023">
    <property type="protein sequence ID" value="TDR70538.1"/>
    <property type="molecule type" value="Genomic_DNA"/>
</dbReference>
<dbReference type="CDD" id="cd08475">
    <property type="entry name" value="PBP2_CrgA_like_6"/>
    <property type="match status" value="1"/>
</dbReference>
<organism evidence="6 7">
    <name type="scientific">Paludibacterium purpuratum</name>
    <dbReference type="NCBI Taxonomy" id="1144873"/>
    <lineage>
        <taxon>Bacteria</taxon>
        <taxon>Pseudomonadati</taxon>
        <taxon>Pseudomonadota</taxon>
        <taxon>Betaproteobacteria</taxon>
        <taxon>Neisseriales</taxon>
        <taxon>Chromobacteriaceae</taxon>
        <taxon>Paludibacterium</taxon>
    </lineage>
</organism>
<dbReference type="GO" id="GO:0043565">
    <property type="term" value="F:sequence-specific DNA binding"/>
    <property type="evidence" value="ECO:0007669"/>
    <property type="project" value="TreeGrafter"/>
</dbReference>
<dbReference type="RefSeq" id="WP_133684241.1">
    <property type="nucleotide sequence ID" value="NZ_SNZP01000023.1"/>
</dbReference>
<dbReference type="Pfam" id="PF03466">
    <property type="entry name" value="LysR_substrate"/>
    <property type="match status" value="1"/>
</dbReference>
<dbReference type="InterPro" id="IPR058163">
    <property type="entry name" value="LysR-type_TF_proteobact-type"/>
</dbReference>
<dbReference type="SUPFAM" id="SSF46785">
    <property type="entry name" value="Winged helix' DNA-binding domain"/>
    <property type="match status" value="1"/>
</dbReference>
<evidence type="ECO:0000256" key="3">
    <source>
        <dbReference type="ARBA" id="ARBA00023125"/>
    </source>
</evidence>
<comment type="caution">
    <text evidence="6">The sequence shown here is derived from an EMBL/GenBank/DDBJ whole genome shotgun (WGS) entry which is preliminary data.</text>
</comment>
<dbReference type="InterPro" id="IPR036390">
    <property type="entry name" value="WH_DNA-bd_sf"/>
</dbReference>
<evidence type="ECO:0000256" key="1">
    <source>
        <dbReference type="ARBA" id="ARBA00009437"/>
    </source>
</evidence>
<keyword evidence="2" id="KW-0805">Transcription regulation</keyword>